<dbReference type="GeneID" id="54993457"/>
<keyword evidence="2" id="KW-1185">Reference proteome</keyword>
<evidence type="ECO:0000313" key="2">
    <source>
        <dbReference type="Proteomes" id="UP000251296"/>
    </source>
</evidence>
<proteinExistence type="predicted"/>
<dbReference type="KEGG" id="vg:54993457"/>
<gene>
    <name evidence="1" type="primary">40</name>
    <name evidence="1" type="ORF">SEA_ROBSFEET_40</name>
</gene>
<dbReference type="RefSeq" id="YP_009802903.1">
    <property type="nucleotide sequence ID" value="NC_047989.1"/>
</dbReference>
<dbReference type="Proteomes" id="UP000251296">
    <property type="component" value="Segment"/>
</dbReference>
<dbReference type="EMBL" id="MH271312">
    <property type="protein sequence ID" value="AWY06047.1"/>
    <property type="molecule type" value="Genomic_DNA"/>
</dbReference>
<evidence type="ECO:0000313" key="1">
    <source>
        <dbReference type="EMBL" id="AWY06047.1"/>
    </source>
</evidence>
<organism evidence="1 2">
    <name type="scientific">Microbacterium phage RobsFeet</name>
    <dbReference type="NCBI Taxonomy" id="2201442"/>
    <lineage>
        <taxon>Viruses</taxon>
        <taxon>Duplodnaviria</taxon>
        <taxon>Heunggongvirae</taxon>
        <taxon>Uroviricota</taxon>
        <taxon>Caudoviricetes</taxon>
        <taxon>Hodgkinviridae</taxon>
        <taxon>Metamorphoovirus</taxon>
        <taxon>Metamorphoovirus robsfeet</taxon>
    </lineage>
</organism>
<sequence>MADGQYGPCIANHRISIKDRGGSRHVENLVDIGSVEWGRKRDSKSSAQFTLNGRACEAQADIIRAVADASGRYEAVIHRGDDRVWEGPIRRVETVRDNAMFLATDVKEYLDHTSLSVPWPNSDGGGPTLMGERIEQIITHELTEPYQMLTNSGAVEVPRWEQLDPPINVLPFLTVYPGTVLTRSSTEEFEMLLGEHIDNLVDGGMDFTVVGRRIIFWDSALSIGQTRVLTDADFLGDIRVIRYASDHWAISHLSASQADEDAERGVGHAGAPHPYYGVWENIVSMQSEEGTSEPTQTELNSQAQRDILHRTPVPLEVRVPDNVGIRLTDDLTIQHLVPGVIMPVTTAKNIQVVTQPQRLDEMKVVETAAGEVITVTLSPFGQAVA</sequence>
<protein>
    <submittedName>
        <fullName evidence="1">Minor tail protein</fullName>
    </submittedName>
</protein>
<accession>A0A2Z4Q7H4</accession>
<reference evidence="1 2" key="1">
    <citation type="submission" date="2018-04" db="EMBL/GenBank/DDBJ databases">
        <authorList>
            <person name="Harrington T."/>
            <person name="Washburn E."/>
            <person name="Bricker J."/>
            <person name="McKinney A."/>
            <person name="Betsko A.J."/>
            <person name="Garlena R.A."/>
            <person name="Russell D.A."/>
            <person name="Pope W.A."/>
            <person name="Jacobs-Sera D."/>
            <person name="Hatfull G.F."/>
        </authorList>
    </citation>
    <scope>NUCLEOTIDE SEQUENCE [LARGE SCALE GENOMIC DNA]</scope>
</reference>
<name>A0A2Z4Q7H4_9CAUD</name>